<reference evidence="2" key="1">
    <citation type="journal article" date="2021" name="Nat. Commun.">
        <title>Genetic determinants of endophytism in the Arabidopsis root mycobiome.</title>
        <authorList>
            <person name="Mesny F."/>
            <person name="Miyauchi S."/>
            <person name="Thiergart T."/>
            <person name="Pickel B."/>
            <person name="Atanasova L."/>
            <person name="Karlsson M."/>
            <person name="Huettel B."/>
            <person name="Barry K.W."/>
            <person name="Haridas S."/>
            <person name="Chen C."/>
            <person name="Bauer D."/>
            <person name="Andreopoulos W."/>
            <person name="Pangilinan J."/>
            <person name="LaButti K."/>
            <person name="Riley R."/>
            <person name="Lipzen A."/>
            <person name="Clum A."/>
            <person name="Drula E."/>
            <person name="Henrissat B."/>
            <person name="Kohler A."/>
            <person name="Grigoriev I.V."/>
            <person name="Martin F.M."/>
            <person name="Hacquard S."/>
        </authorList>
    </citation>
    <scope>NUCLEOTIDE SEQUENCE</scope>
    <source>
        <strain evidence="2">MPI-CAGE-AT-0147</strain>
    </source>
</reference>
<dbReference type="AlphaFoldDB" id="A0A9P9FTX7"/>
<gene>
    <name evidence="2" type="ORF">EDB81DRAFT_769609</name>
</gene>
<keyword evidence="1" id="KW-1133">Transmembrane helix</keyword>
<name>A0A9P9FTX7_9HYPO</name>
<evidence type="ECO:0000313" key="2">
    <source>
        <dbReference type="EMBL" id="KAH7175326.1"/>
    </source>
</evidence>
<keyword evidence="1" id="KW-0812">Transmembrane</keyword>
<comment type="caution">
    <text evidence="2">The sequence shown here is derived from an EMBL/GenBank/DDBJ whole genome shotgun (WGS) entry which is preliminary data.</text>
</comment>
<dbReference type="Proteomes" id="UP000738349">
    <property type="component" value="Unassembled WGS sequence"/>
</dbReference>
<evidence type="ECO:0000256" key="1">
    <source>
        <dbReference type="SAM" id="Phobius"/>
    </source>
</evidence>
<organism evidence="2 3">
    <name type="scientific">Dactylonectria macrodidyma</name>
    <dbReference type="NCBI Taxonomy" id="307937"/>
    <lineage>
        <taxon>Eukaryota</taxon>
        <taxon>Fungi</taxon>
        <taxon>Dikarya</taxon>
        <taxon>Ascomycota</taxon>
        <taxon>Pezizomycotina</taxon>
        <taxon>Sordariomycetes</taxon>
        <taxon>Hypocreomycetidae</taxon>
        <taxon>Hypocreales</taxon>
        <taxon>Nectriaceae</taxon>
        <taxon>Dactylonectria</taxon>
    </lineage>
</organism>
<evidence type="ECO:0000313" key="3">
    <source>
        <dbReference type="Proteomes" id="UP000738349"/>
    </source>
</evidence>
<feature type="transmembrane region" description="Helical" evidence="1">
    <location>
        <begin position="6"/>
        <end position="24"/>
    </location>
</feature>
<keyword evidence="3" id="KW-1185">Reference proteome</keyword>
<accession>A0A9P9FTX7</accession>
<proteinExistence type="predicted"/>
<protein>
    <submittedName>
        <fullName evidence="2">Uncharacterized protein</fullName>
    </submittedName>
</protein>
<dbReference type="EMBL" id="JAGMUV010000001">
    <property type="protein sequence ID" value="KAH7175326.1"/>
    <property type="molecule type" value="Genomic_DNA"/>
</dbReference>
<sequence length="82" mass="9291">MSPQLLASTVVMMLLHAHVFYLTLSNIISSSFLHIHSSKLIFFRLVASITKPDYPHRYLSVTFLVNPRTLHKGTCLLPGLRV</sequence>
<keyword evidence="1" id="KW-0472">Membrane</keyword>